<feature type="region of interest" description="Disordered" evidence="1">
    <location>
        <begin position="78"/>
        <end position="128"/>
    </location>
</feature>
<evidence type="ECO:0000256" key="1">
    <source>
        <dbReference type="SAM" id="MobiDB-lite"/>
    </source>
</evidence>
<feature type="region of interest" description="Disordered" evidence="1">
    <location>
        <begin position="165"/>
        <end position="195"/>
    </location>
</feature>
<gene>
    <name evidence="2" type="ORF">MCNOR_2738</name>
</gene>
<organism evidence="2 3">
    <name type="scientific">Methylococcus capsulatus</name>
    <dbReference type="NCBI Taxonomy" id="414"/>
    <lineage>
        <taxon>Bacteria</taxon>
        <taxon>Pseudomonadati</taxon>
        <taxon>Pseudomonadota</taxon>
        <taxon>Gammaproteobacteria</taxon>
        <taxon>Methylococcales</taxon>
        <taxon>Methylococcaceae</taxon>
        <taxon>Methylococcus</taxon>
    </lineage>
</organism>
<evidence type="ECO:0000313" key="2">
    <source>
        <dbReference type="EMBL" id="CAI8863911.1"/>
    </source>
</evidence>
<feature type="compositionally biased region" description="Low complexity" evidence="1">
    <location>
        <begin position="115"/>
        <end position="126"/>
    </location>
</feature>
<dbReference type="Proteomes" id="UP001158598">
    <property type="component" value="Chromosome"/>
</dbReference>
<proteinExistence type="predicted"/>
<protein>
    <submittedName>
        <fullName evidence="2">Uncharacterized protein</fullName>
    </submittedName>
</protein>
<reference evidence="2" key="1">
    <citation type="submission" date="2023-03" db="EMBL/GenBank/DDBJ databases">
        <authorList>
            <person name="Pearce D."/>
        </authorList>
    </citation>
    <scope>NUCLEOTIDE SEQUENCE</scope>
    <source>
        <strain evidence="2">Mc</strain>
    </source>
</reference>
<name>A0AA35UD38_METCP</name>
<dbReference type="EMBL" id="OX458332">
    <property type="protein sequence ID" value="CAI8863911.1"/>
    <property type="molecule type" value="Genomic_DNA"/>
</dbReference>
<dbReference type="AlphaFoldDB" id="A0AA35UD38"/>
<evidence type="ECO:0000313" key="3">
    <source>
        <dbReference type="Proteomes" id="UP001158598"/>
    </source>
</evidence>
<sequence>MHPSTRRRSHTSGLSVNSSSLLTAIDNIVEKPAPVQAKPVYNRMNLVLAVKNAAESFHDAWRPRLQAGRQQGALEAYLGIEPPTGNPGARRRVRQPQAGCRPSQAASGQALRSSAEPAAMGPGEPANDAEKQQVFDSLTNAPSARTMDLATKRVRAERMTEWQSAFNEAGRSSSFARDDHRRADLRPGGADSRRDAFAGSQLLLARGRVARGQRLRRGGAALA</sequence>
<feature type="compositionally biased region" description="Basic and acidic residues" evidence="1">
    <location>
        <begin position="176"/>
        <end position="195"/>
    </location>
</feature>
<accession>A0AA35UD38</accession>
<feature type="compositionally biased region" description="Polar residues" evidence="1">
    <location>
        <begin position="165"/>
        <end position="175"/>
    </location>
</feature>